<protein>
    <submittedName>
        <fullName evidence="7">Sodium/proton antiporter, CPA1 family (TC 2.A.36)</fullName>
    </submittedName>
</protein>
<dbReference type="GO" id="GO:1902600">
    <property type="term" value="P:proton transmembrane transport"/>
    <property type="evidence" value="ECO:0007669"/>
    <property type="project" value="InterPro"/>
</dbReference>
<evidence type="ECO:0000256" key="4">
    <source>
        <dbReference type="ARBA" id="ARBA00023136"/>
    </source>
</evidence>
<evidence type="ECO:0000256" key="2">
    <source>
        <dbReference type="ARBA" id="ARBA00022692"/>
    </source>
</evidence>
<dbReference type="AlphaFoldDB" id="A0A1T4LHJ6"/>
<keyword evidence="8" id="KW-1185">Reference proteome</keyword>
<keyword evidence="2 5" id="KW-0812">Transmembrane</keyword>
<dbReference type="InterPro" id="IPR006153">
    <property type="entry name" value="Cation/H_exchanger_TM"/>
</dbReference>
<feature type="transmembrane region" description="Helical" evidence="5">
    <location>
        <begin position="116"/>
        <end position="135"/>
    </location>
</feature>
<feature type="transmembrane region" description="Helical" evidence="5">
    <location>
        <begin position="89"/>
        <end position="110"/>
    </location>
</feature>
<sequence length="414" mass="45370">MDIVLFFIWLFLLGMVSNFGGKILEYIKLPSLIGMILAGMILGPAFFNFLPETLLKSSSFIKDLALVTVLFIGGLGISKEQMKRIGKPAILLSSVPALLEGFTIGLLSMILLDFTFIQGCILGFIIAAVSPAVLIPAMVDLIEKRRGENKAIPQLLLVGASADDTIAITLFTTFLSLYLTGGNNISTGLGMKLLLIPLSIIFSIFMGYILGFISKFIIKKINNNYLKTVSIFFICILMRGIEKYFHLDFFNSLLSIMIFGFYIRNNLEEDSKNILKIMNGIWKYGKLYLFSLVGVAINPKLVISYFAIGVLILIISLSVRSVGVLISLIGTDLNLKERLFCVIAYLPKATVQSAKSGIPLEMGVAGGDVMEGIAILSVLITAPIGAIGIRLTKDKFLYYPGKEIKNKKMGEALL</sequence>
<reference evidence="7 8" key="1">
    <citation type="submission" date="2017-02" db="EMBL/GenBank/DDBJ databases">
        <authorList>
            <person name="Peterson S.W."/>
        </authorList>
    </citation>
    <scope>NUCLEOTIDE SEQUENCE [LARGE SCALE GENOMIC DNA]</scope>
    <source>
        <strain evidence="7 8">ATCC 700028</strain>
    </source>
</reference>
<evidence type="ECO:0000256" key="1">
    <source>
        <dbReference type="ARBA" id="ARBA00004141"/>
    </source>
</evidence>
<dbReference type="PANTHER" id="PTHR31102">
    <property type="match status" value="1"/>
</dbReference>
<feature type="transmembrane region" description="Helical" evidence="5">
    <location>
        <begin position="191"/>
        <end position="213"/>
    </location>
</feature>
<feature type="transmembrane region" description="Helical" evidence="5">
    <location>
        <begin position="31"/>
        <end position="47"/>
    </location>
</feature>
<evidence type="ECO:0000313" key="8">
    <source>
        <dbReference type="Proteomes" id="UP000191153"/>
    </source>
</evidence>
<evidence type="ECO:0000259" key="6">
    <source>
        <dbReference type="Pfam" id="PF00999"/>
    </source>
</evidence>
<feature type="transmembrane region" description="Helical" evidence="5">
    <location>
        <begin position="6"/>
        <end position="24"/>
    </location>
</feature>
<feature type="transmembrane region" description="Helical" evidence="5">
    <location>
        <begin position="287"/>
        <end position="315"/>
    </location>
</feature>
<dbReference type="Pfam" id="PF00999">
    <property type="entry name" value="Na_H_Exchanger"/>
    <property type="match status" value="1"/>
</dbReference>
<keyword evidence="3 5" id="KW-1133">Transmembrane helix</keyword>
<feature type="transmembrane region" description="Helical" evidence="5">
    <location>
        <begin position="247"/>
        <end position="267"/>
    </location>
</feature>
<dbReference type="Gene3D" id="1.20.1530.20">
    <property type="match status" value="1"/>
</dbReference>
<keyword evidence="4 5" id="KW-0472">Membrane</keyword>
<accession>A0A1T4LHJ6</accession>
<dbReference type="GO" id="GO:0016020">
    <property type="term" value="C:membrane"/>
    <property type="evidence" value="ECO:0007669"/>
    <property type="project" value="UniProtKB-SubCell"/>
</dbReference>
<gene>
    <name evidence="7" type="ORF">SAMN02745174_00852</name>
</gene>
<dbReference type="PANTHER" id="PTHR31102:SF1">
    <property type="entry name" value="CATION_H+ EXCHANGER DOMAIN-CONTAINING PROTEIN"/>
    <property type="match status" value="1"/>
</dbReference>
<dbReference type="OrthoDB" id="9790604at2"/>
<feature type="transmembrane region" description="Helical" evidence="5">
    <location>
        <begin position="59"/>
        <end position="77"/>
    </location>
</feature>
<feature type="transmembrane region" description="Helical" evidence="5">
    <location>
        <begin position="372"/>
        <end position="392"/>
    </location>
</feature>
<dbReference type="InterPro" id="IPR038770">
    <property type="entry name" value="Na+/solute_symporter_sf"/>
</dbReference>
<feature type="transmembrane region" description="Helical" evidence="5">
    <location>
        <begin position="155"/>
        <end position="179"/>
    </location>
</feature>
<dbReference type="STRING" id="180163.SAMN02745174_00852"/>
<feature type="transmembrane region" description="Helical" evidence="5">
    <location>
        <begin position="225"/>
        <end position="241"/>
    </location>
</feature>
<comment type="subcellular location">
    <subcellularLocation>
        <location evidence="1">Membrane</location>
        <topology evidence="1">Multi-pass membrane protein</topology>
    </subcellularLocation>
</comment>
<dbReference type="GO" id="GO:0015297">
    <property type="term" value="F:antiporter activity"/>
    <property type="evidence" value="ECO:0007669"/>
    <property type="project" value="InterPro"/>
</dbReference>
<proteinExistence type="predicted"/>
<evidence type="ECO:0000313" key="7">
    <source>
        <dbReference type="EMBL" id="SJZ54017.1"/>
    </source>
</evidence>
<name>A0A1T4LHJ6_9FUSO</name>
<evidence type="ECO:0000256" key="3">
    <source>
        <dbReference type="ARBA" id="ARBA00022989"/>
    </source>
</evidence>
<evidence type="ECO:0000256" key="5">
    <source>
        <dbReference type="SAM" id="Phobius"/>
    </source>
</evidence>
<dbReference type="Proteomes" id="UP000191153">
    <property type="component" value="Unassembled WGS sequence"/>
</dbReference>
<dbReference type="RefSeq" id="WP_078693382.1">
    <property type="nucleotide sequence ID" value="NZ_FUWX01000006.1"/>
</dbReference>
<feature type="domain" description="Cation/H+ exchanger transmembrane" evidence="6">
    <location>
        <begin position="23"/>
        <end position="389"/>
    </location>
</feature>
<organism evidence="7 8">
    <name type="scientific">Cetobacterium ceti</name>
    <dbReference type="NCBI Taxonomy" id="180163"/>
    <lineage>
        <taxon>Bacteria</taxon>
        <taxon>Fusobacteriati</taxon>
        <taxon>Fusobacteriota</taxon>
        <taxon>Fusobacteriia</taxon>
        <taxon>Fusobacteriales</taxon>
        <taxon>Fusobacteriaceae</taxon>
        <taxon>Cetobacterium</taxon>
    </lineage>
</organism>
<dbReference type="EMBL" id="FUWX01000006">
    <property type="protein sequence ID" value="SJZ54017.1"/>
    <property type="molecule type" value="Genomic_DNA"/>
</dbReference>
<dbReference type="InterPro" id="IPR051843">
    <property type="entry name" value="CPA1_transporter"/>
</dbReference>